<gene>
    <name evidence="3" type="ORF">RAG0_05347</name>
</gene>
<protein>
    <submittedName>
        <fullName evidence="3">Uncharacterized protein</fullName>
    </submittedName>
</protein>
<feature type="transmembrane region" description="Helical" evidence="1">
    <location>
        <begin position="342"/>
        <end position="360"/>
    </location>
</feature>
<sequence>MLIKNLLGLLALVAGAIMVVIAADTGPDPITSTRVFSIAPDDTLSSAPGGEFVTTVSNDHAPTAALTMASLVLPTSTVTRTNTSRSTMTVLGAVNTVTVQLSSVIEKPTLVSGRCYWGVAGNSFPCTWTAGKLPTNIFPTGAAAANITQIHGIGINPSSSTSFAFSVRSNPFESIVHGIKRLVARQGFRGGDSIAASHKMISNPRGNGTGIVATSHHSAGIPTITNPFKSVVQGVKRLVARQGFGGGDSIVAWNKMISNPMGNGSGIVATTHHSAAISDRHNPFKYFIDSVKSVAKREALDPVRVDWSKVENSTLTNTSTLEFHSYRGMDGVKWAKCDHVPVVYSPLIISILYIAHAGFLKYQWNTPSRNQSNNGRQVIVFIAIWGAIFPLFAYIEIYISIASAWRHCVPDPSRAYPY</sequence>
<evidence type="ECO:0000313" key="3">
    <source>
        <dbReference type="EMBL" id="CZS95842.1"/>
    </source>
</evidence>
<feature type="transmembrane region" description="Helical" evidence="1">
    <location>
        <begin position="380"/>
        <end position="405"/>
    </location>
</feature>
<proteinExistence type="predicted"/>
<keyword evidence="4" id="KW-1185">Reference proteome</keyword>
<evidence type="ECO:0000256" key="2">
    <source>
        <dbReference type="SAM" id="SignalP"/>
    </source>
</evidence>
<accession>A0A1E1KCU1</accession>
<dbReference type="AlphaFoldDB" id="A0A1E1KCU1"/>
<keyword evidence="2" id="KW-0732">Signal</keyword>
<keyword evidence="1" id="KW-0812">Transmembrane</keyword>
<keyword evidence="1" id="KW-0472">Membrane</keyword>
<dbReference type="Proteomes" id="UP000178912">
    <property type="component" value="Unassembled WGS sequence"/>
</dbReference>
<name>A0A1E1KCU1_9HELO</name>
<dbReference type="EMBL" id="FJUX01000024">
    <property type="protein sequence ID" value="CZS95842.1"/>
    <property type="molecule type" value="Genomic_DNA"/>
</dbReference>
<feature type="chain" id="PRO_5009445825" evidence="2">
    <location>
        <begin position="23"/>
        <end position="418"/>
    </location>
</feature>
<evidence type="ECO:0000313" key="4">
    <source>
        <dbReference type="Proteomes" id="UP000178912"/>
    </source>
</evidence>
<feature type="signal peptide" evidence="2">
    <location>
        <begin position="1"/>
        <end position="22"/>
    </location>
</feature>
<keyword evidence="1" id="KW-1133">Transmembrane helix</keyword>
<evidence type="ECO:0000256" key="1">
    <source>
        <dbReference type="SAM" id="Phobius"/>
    </source>
</evidence>
<reference evidence="4" key="1">
    <citation type="submission" date="2016-03" db="EMBL/GenBank/DDBJ databases">
        <authorList>
            <person name="Guldener U."/>
        </authorList>
    </citation>
    <scope>NUCLEOTIDE SEQUENCE [LARGE SCALE GENOMIC DNA]</scope>
    <source>
        <strain evidence="4">04CH-RAC-A.6.1</strain>
    </source>
</reference>
<dbReference type="OrthoDB" id="3535164at2759"/>
<organism evidence="3 4">
    <name type="scientific">Rhynchosporium agropyri</name>
    <dbReference type="NCBI Taxonomy" id="914238"/>
    <lineage>
        <taxon>Eukaryota</taxon>
        <taxon>Fungi</taxon>
        <taxon>Dikarya</taxon>
        <taxon>Ascomycota</taxon>
        <taxon>Pezizomycotina</taxon>
        <taxon>Leotiomycetes</taxon>
        <taxon>Helotiales</taxon>
        <taxon>Ploettnerulaceae</taxon>
        <taxon>Rhynchosporium</taxon>
    </lineage>
</organism>